<organism evidence="2 3">
    <name type="scientific">Balaenoptera physalus</name>
    <name type="common">Fin whale</name>
    <name type="synonym">Balaena physalus</name>
    <dbReference type="NCBI Taxonomy" id="9770"/>
    <lineage>
        <taxon>Eukaryota</taxon>
        <taxon>Metazoa</taxon>
        <taxon>Chordata</taxon>
        <taxon>Craniata</taxon>
        <taxon>Vertebrata</taxon>
        <taxon>Euteleostomi</taxon>
        <taxon>Mammalia</taxon>
        <taxon>Eutheria</taxon>
        <taxon>Laurasiatheria</taxon>
        <taxon>Artiodactyla</taxon>
        <taxon>Whippomorpha</taxon>
        <taxon>Cetacea</taxon>
        <taxon>Mysticeti</taxon>
        <taxon>Balaenopteridae</taxon>
        <taxon>Balaenoptera</taxon>
    </lineage>
</organism>
<name>A0A6A1QH31_BALPH</name>
<reference evidence="2 3" key="1">
    <citation type="journal article" date="2019" name="PLoS ONE">
        <title>Genomic analyses reveal an absence of contemporary introgressive admixture between fin whales and blue whales, despite known hybrids.</title>
        <authorList>
            <person name="Westbury M.V."/>
            <person name="Petersen B."/>
            <person name="Lorenzen E.D."/>
        </authorList>
    </citation>
    <scope>NUCLEOTIDE SEQUENCE [LARGE SCALE GENOMIC DNA]</scope>
    <source>
        <strain evidence="2">FinWhale-01</strain>
    </source>
</reference>
<dbReference type="Proteomes" id="UP000437017">
    <property type="component" value="Unassembled WGS sequence"/>
</dbReference>
<dbReference type="SMART" id="SM00406">
    <property type="entry name" value="IGv"/>
    <property type="match status" value="1"/>
</dbReference>
<dbReference type="EMBL" id="SGJD01000052">
    <property type="protein sequence ID" value="KAB0407378.1"/>
    <property type="molecule type" value="Genomic_DNA"/>
</dbReference>
<dbReference type="PANTHER" id="PTHR23267">
    <property type="entry name" value="IMMUNOGLOBULIN LIGHT CHAIN"/>
    <property type="match status" value="1"/>
</dbReference>
<dbReference type="AlphaFoldDB" id="A0A6A1QH31"/>
<dbReference type="Pfam" id="PF07686">
    <property type="entry name" value="V-set"/>
    <property type="match status" value="1"/>
</dbReference>
<gene>
    <name evidence="2" type="ORF">E2I00_016745</name>
</gene>
<dbReference type="InterPro" id="IPR036179">
    <property type="entry name" value="Ig-like_dom_sf"/>
</dbReference>
<dbReference type="InterPro" id="IPR007110">
    <property type="entry name" value="Ig-like_dom"/>
</dbReference>
<feature type="non-terminal residue" evidence="2">
    <location>
        <position position="1"/>
    </location>
</feature>
<evidence type="ECO:0000313" key="3">
    <source>
        <dbReference type="Proteomes" id="UP000437017"/>
    </source>
</evidence>
<dbReference type="Gene3D" id="2.60.40.10">
    <property type="entry name" value="Immunoglobulins"/>
    <property type="match status" value="1"/>
</dbReference>
<evidence type="ECO:0000259" key="1">
    <source>
        <dbReference type="PROSITE" id="PS50835"/>
    </source>
</evidence>
<accession>A0A6A1QH31</accession>
<dbReference type="InterPro" id="IPR013783">
    <property type="entry name" value="Ig-like_fold"/>
</dbReference>
<dbReference type="InterPro" id="IPR003599">
    <property type="entry name" value="Ig_sub"/>
</dbReference>
<dbReference type="OrthoDB" id="9809103at2759"/>
<comment type="caution">
    <text evidence="2">The sequence shown here is derived from an EMBL/GenBank/DDBJ whole genome shotgun (WGS) entry which is preliminary data.</text>
</comment>
<dbReference type="PROSITE" id="PS50835">
    <property type="entry name" value="IG_LIKE"/>
    <property type="match status" value="1"/>
</dbReference>
<sequence length="166" mass="17094">SLSQPVLTQPTSLSTSLGASARLTCTLSRSWAQSGLTQEGSVSGSVGQEVTLSCTGNGNNVGANTVNWYQQISHGAPKTAMLTGSLPSGIPDRFSGSTSVNTASLTISGLQPEDKADYYCSTWDDSISGNTAHLTHGELRQKPTPSPLRSFCGGICKGGSSAPRSL</sequence>
<keyword evidence="3" id="KW-1185">Reference proteome</keyword>
<dbReference type="SUPFAM" id="SSF48726">
    <property type="entry name" value="Immunoglobulin"/>
    <property type="match status" value="1"/>
</dbReference>
<evidence type="ECO:0000313" key="2">
    <source>
        <dbReference type="EMBL" id="KAB0407378.1"/>
    </source>
</evidence>
<proteinExistence type="predicted"/>
<feature type="domain" description="Ig-like" evidence="1">
    <location>
        <begin position="10"/>
        <end position="135"/>
    </location>
</feature>
<dbReference type="InterPro" id="IPR050150">
    <property type="entry name" value="IgV_Light_Chain"/>
</dbReference>
<protein>
    <recommendedName>
        <fullName evidence="1">Ig-like domain-containing protein</fullName>
    </recommendedName>
</protein>
<dbReference type="SMART" id="SM00409">
    <property type="entry name" value="IG"/>
    <property type="match status" value="1"/>
</dbReference>
<dbReference type="InterPro" id="IPR013106">
    <property type="entry name" value="Ig_V-set"/>
</dbReference>